<reference evidence="10" key="1">
    <citation type="journal article" date="2023" name="Mol. Phylogenet. Evol.">
        <title>Genome-scale phylogeny and comparative genomics of the fungal order Sordariales.</title>
        <authorList>
            <person name="Hensen N."/>
            <person name="Bonometti L."/>
            <person name="Westerberg I."/>
            <person name="Brannstrom I.O."/>
            <person name="Guillou S."/>
            <person name="Cros-Aarteil S."/>
            <person name="Calhoun S."/>
            <person name="Haridas S."/>
            <person name="Kuo A."/>
            <person name="Mondo S."/>
            <person name="Pangilinan J."/>
            <person name="Riley R."/>
            <person name="LaButti K."/>
            <person name="Andreopoulos B."/>
            <person name="Lipzen A."/>
            <person name="Chen C."/>
            <person name="Yan M."/>
            <person name="Daum C."/>
            <person name="Ng V."/>
            <person name="Clum A."/>
            <person name="Steindorff A."/>
            <person name="Ohm R.A."/>
            <person name="Martin F."/>
            <person name="Silar P."/>
            <person name="Natvig D.O."/>
            <person name="Lalanne C."/>
            <person name="Gautier V."/>
            <person name="Ament-Velasquez S.L."/>
            <person name="Kruys A."/>
            <person name="Hutchinson M.I."/>
            <person name="Powell A.J."/>
            <person name="Barry K."/>
            <person name="Miller A.N."/>
            <person name="Grigoriev I.V."/>
            <person name="Debuchy R."/>
            <person name="Gladieux P."/>
            <person name="Hiltunen Thoren M."/>
            <person name="Johannesson H."/>
        </authorList>
    </citation>
    <scope>NUCLEOTIDE SEQUENCE</scope>
    <source>
        <strain evidence="10">CBS 359.72</strain>
    </source>
</reference>
<dbReference type="Proteomes" id="UP001303647">
    <property type="component" value="Unassembled WGS sequence"/>
</dbReference>
<evidence type="ECO:0000256" key="4">
    <source>
        <dbReference type="ARBA" id="ARBA00022723"/>
    </source>
</evidence>
<evidence type="ECO:0000256" key="1">
    <source>
        <dbReference type="ARBA" id="ARBA00001970"/>
    </source>
</evidence>
<gene>
    <name evidence="10" type="ORF">C7999DRAFT_16112</name>
</gene>
<dbReference type="Gene3D" id="1.10.489.10">
    <property type="entry name" value="Chloroperoxidase-like"/>
    <property type="match status" value="1"/>
</dbReference>
<dbReference type="InterPro" id="IPR036851">
    <property type="entry name" value="Chloroperoxidase-like_sf"/>
</dbReference>
<keyword evidence="3" id="KW-0349">Heme</keyword>
<keyword evidence="11" id="KW-1185">Reference proteome</keyword>
<dbReference type="PANTHER" id="PTHR33577">
    <property type="entry name" value="STERIGMATOCYSTIN BIOSYNTHESIS PEROXIDASE STCC-RELATED"/>
    <property type="match status" value="1"/>
</dbReference>
<reference evidence="10" key="2">
    <citation type="submission" date="2023-05" db="EMBL/GenBank/DDBJ databases">
        <authorList>
            <consortium name="Lawrence Berkeley National Laboratory"/>
            <person name="Steindorff A."/>
            <person name="Hensen N."/>
            <person name="Bonometti L."/>
            <person name="Westerberg I."/>
            <person name="Brannstrom I.O."/>
            <person name="Guillou S."/>
            <person name="Cros-Aarteil S."/>
            <person name="Calhoun S."/>
            <person name="Haridas S."/>
            <person name="Kuo A."/>
            <person name="Mondo S."/>
            <person name="Pangilinan J."/>
            <person name="Riley R."/>
            <person name="Labutti K."/>
            <person name="Andreopoulos B."/>
            <person name="Lipzen A."/>
            <person name="Chen C."/>
            <person name="Yanf M."/>
            <person name="Daum C."/>
            <person name="Ng V."/>
            <person name="Clum A."/>
            <person name="Ohm R."/>
            <person name="Martin F."/>
            <person name="Silar P."/>
            <person name="Natvig D."/>
            <person name="Lalanne C."/>
            <person name="Gautier V."/>
            <person name="Ament-Velasquez S.L."/>
            <person name="Kruys A."/>
            <person name="Hutchinson M.I."/>
            <person name="Powell A.J."/>
            <person name="Barry K."/>
            <person name="Miller A.N."/>
            <person name="Grigoriev I.V."/>
            <person name="Debuchy R."/>
            <person name="Gladieux P."/>
            <person name="Thoren M.H."/>
            <person name="Johannesson H."/>
        </authorList>
    </citation>
    <scope>NUCLEOTIDE SEQUENCE</scope>
    <source>
        <strain evidence="10">CBS 359.72</strain>
    </source>
</reference>
<feature type="chain" id="PRO_5042939587" evidence="8">
    <location>
        <begin position="18"/>
        <end position="264"/>
    </location>
</feature>
<proteinExistence type="inferred from homology"/>
<dbReference type="SUPFAM" id="SSF47571">
    <property type="entry name" value="Cloroperoxidase"/>
    <property type="match status" value="1"/>
</dbReference>
<comment type="similarity">
    <text evidence="7">Belongs to the chloroperoxidase family.</text>
</comment>
<keyword evidence="5" id="KW-0560">Oxidoreductase</keyword>
<feature type="signal peptide" evidence="8">
    <location>
        <begin position="1"/>
        <end position="17"/>
    </location>
</feature>
<keyword evidence="8" id="KW-0732">Signal</keyword>
<keyword evidence="4" id="KW-0479">Metal-binding</keyword>
<comment type="caution">
    <text evidence="10">The sequence shown here is derived from an EMBL/GenBank/DDBJ whole genome shotgun (WGS) entry which is preliminary data.</text>
</comment>
<evidence type="ECO:0000256" key="6">
    <source>
        <dbReference type="ARBA" id="ARBA00023004"/>
    </source>
</evidence>
<evidence type="ECO:0000259" key="9">
    <source>
        <dbReference type="PROSITE" id="PS51405"/>
    </source>
</evidence>
<name>A0AAN7CRW9_9PEZI</name>
<dbReference type="Pfam" id="PF01328">
    <property type="entry name" value="Peroxidase_2"/>
    <property type="match status" value="1"/>
</dbReference>
<dbReference type="EMBL" id="MU857693">
    <property type="protein sequence ID" value="KAK4245723.1"/>
    <property type="molecule type" value="Genomic_DNA"/>
</dbReference>
<keyword evidence="2" id="KW-0575">Peroxidase</keyword>
<dbReference type="GO" id="GO:0046872">
    <property type="term" value="F:metal ion binding"/>
    <property type="evidence" value="ECO:0007669"/>
    <property type="project" value="UniProtKB-KW"/>
</dbReference>
<accession>A0AAN7CRW9</accession>
<evidence type="ECO:0000313" key="10">
    <source>
        <dbReference type="EMBL" id="KAK4245723.1"/>
    </source>
</evidence>
<evidence type="ECO:0000256" key="2">
    <source>
        <dbReference type="ARBA" id="ARBA00022559"/>
    </source>
</evidence>
<evidence type="ECO:0000256" key="7">
    <source>
        <dbReference type="ARBA" id="ARBA00025795"/>
    </source>
</evidence>
<dbReference type="PANTHER" id="PTHR33577:SF19">
    <property type="entry name" value="HEME HALOPEROXIDASE FAMILY PROFILE DOMAIN-CONTAINING PROTEIN-RELATED"/>
    <property type="match status" value="1"/>
</dbReference>
<dbReference type="GO" id="GO:0004601">
    <property type="term" value="F:peroxidase activity"/>
    <property type="evidence" value="ECO:0007669"/>
    <property type="project" value="UniProtKB-KW"/>
</dbReference>
<feature type="domain" description="Heme haloperoxidase family profile" evidence="9">
    <location>
        <begin position="22"/>
        <end position="240"/>
    </location>
</feature>
<evidence type="ECO:0000256" key="8">
    <source>
        <dbReference type="SAM" id="SignalP"/>
    </source>
</evidence>
<protein>
    <submittedName>
        <fullName evidence="10">Chloroperoxidase</fullName>
    </submittedName>
</protein>
<sequence length="264" mass="28987">MRLGVLVEVGLLGLAAALKEPKGHEYHWNPKNSRSPCPGLNALANHGYLPRSGLNIDLETLRNAVSAGFNFERTALDGPFNAAIEFNLSTSGNPDTFHLADLAKHDTIEFDGSLSRNDFDLGDDLHFNPAIWHTVAVSLDLYRLGPSEEDKYVTVEVAARARAARVKAAMAANKHFNASTAQMDGSPGTTGLYLTTLWDDVAGAAPKKWIRALFEEDRIPFREGYNPAIRKQKTLEDVGAMVTRVKAVDTDASKCKRRSRWGSH</sequence>
<dbReference type="PROSITE" id="PS51405">
    <property type="entry name" value="HEME_HALOPEROXIDASE"/>
    <property type="match status" value="1"/>
</dbReference>
<dbReference type="AlphaFoldDB" id="A0AAN7CRW9"/>
<keyword evidence="6" id="KW-0408">Iron</keyword>
<evidence type="ECO:0000313" key="11">
    <source>
        <dbReference type="Proteomes" id="UP001303647"/>
    </source>
</evidence>
<comment type="cofactor">
    <cofactor evidence="1">
        <name>heme b</name>
        <dbReference type="ChEBI" id="CHEBI:60344"/>
    </cofactor>
</comment>
<evidence type="ECO:0000256" key="3">
    <source>
        <dbReference type="ARBA" id="ARBA00022617"/>
    </source>
</evidence>
<dbReference type="InterPro" id="IPR000028">
    <property type="entry name" value="Chloroperoxidase"/>
</dbReference>
<organism evidence="10 11">
    <name type="scientific">Corynascus novoguineensis</name>
    <dbReference type="NCBI Taxonomy" id="1126955"/>
    <lineage>
        <taxon>Eukaryota</taxon>
        <taxon>Fungi</taxon>
        <taxon>Dikarya</taxon>
        <taxon>Ascomycota</taxon>
        <taxon>Pezizomycotina</taxon>
        <taxon>Sordariomycetes</taxon>
        <taxon>Sordariomycetidae</taxon>
        <taxon>Sordariales</taxon>
        <taxon>Chaetomiaceae</taxon>
        <taxon>Corynascus</taxon>
    </lineage>
</organism>
<evidence type="ECO:0000256" key="5">
    <source>
        <dbReference type="ARBA" id="ARBA00023002"/>
    </source>
</evidence>